<evidence type="ECO:0000259" key="7">
    <source>
        <dbReference type="PROSITE" id="PS51296"/>
    </source>
</evidence>
<gene>
    <name evidence="8" type="ORF">C489_20366</name>
</gene>
<dbReference type="Pfam" id="PF00848">
    <property type="entry name" value="Ring_hydroxyl_A"/>
    <property type="match status" value="1"/>
</dbReference>
<dbReference type="RefSeq" id="WP_006433175.1">
    <property type="nucleotide sequence ID" value="NZ_AOID01000064.1"/>
</dbReference>
<dbReference type="AlphaFoldDB" id="L9XME0"/>
<dbReference type="OrthoDB" id="6837at2157"/>
<dbReference type="Pfam" id="PF00355">
    <property type="entry name" value="Rieske"/>
    <property type="match status" value="1"/>
</dbReference>
<evidence type="ECO:0000256" key="4">
    <source>
        <dbReference type="ARBA" id="ARBA00023002"/>
    </source>
</evidence>
<proteinExistence type="predicted"/>
<reference evidence="8 9" key="1">
    <citation type="journal article" date="2014" name="PLoS Genet.">
        <title>Phylogenetically driven sequencing of extremely halophilic archaea reveals strategies for static and dynamic osmo-response.</title>
        <authorList>
            <person name="Becker E.A."/>
            <person name="Seitzer P.M."/>
            <person name="Tritt A."/>
            <person name="Larsen D."/>
            <person name="Krusor M."/>
            <person name="Yao A.I."/>
            <person name="Wu D."/>
            <person name="Madern D."/>
            <person name="Eisen J.A."/>
            <person name="Darling A.E."/>
            <person name="Facciotti M.T."/>
        </authorList>
    </citation>
    <scope>NUCLEOTIDE SEQUENCE [LARGE SCALE GENOMIC DNA]</scope>
    <source>
        <strain evidence="8 9">JCM 10478</strain>
    </source>
</reference>
<organism evidence="8 9">
    <name type="scientific">Natrinema versiforme JCM 10478</name>
    <dbReference type="NCBI Taxonomy" id="1227496"/>
    <lineage>
        <taxon>Archaea</taxon>
        <taxon>Methanobacteriati</taxon>
        <taxon>Methanobacteriota</taxon>
        <taxon>Stenosarchaea group</taxon>
        <taxon>Halobacteria</taxon>
        <taxon>Halobacteriales</taxon>
        <taxon>Natrialbaceae</taxon>
        <taxon>Natrinema</taxon>
    </lineage>
</organism>
<feature type="domain" description="Rieske" evidence="7">
    <location>
        <begin position="47"/>
        <end position="148"/>
    </location>
</feature>
<dbReference type="GO" id="GO:0016491">
    <property type="term" value="F:oxidoreductase activity"/>
    <property type="evidence" value="ECO:0007669"/>
    <property type="project" value="UniProtKB-KW"/>
</dbReference>
<name>L9XME0_9EURY</name>
<dbReference type="GO" id="GO:0005506">
    <property type="term" value="F:iron ion binding"/>
    <property type="evidence" value="ECO:0007669"/>
    <property type="project" value="InterPro"/>
</dbReference>
<evidence type="ECO:0000256" key="3">
    <source>
        <dbReference type="ARBA" id="ARBA00022723"/>
    </source>
</evidence>
<evidence type="ECO:0000256" key="1">
    <source>
        <dbReference type="ARBA" id="ARBA00001962"/>
    </source>
</evidence>
<dbReference type="Gene3D" id="3.90.380.10">
    <property type="entry name" value="Naphthalene 1,2-dioxygenase Alpha Subunit, Chain A, domain 1"/>
    <property type="match status" value="1"/>
</dbReference>
<evidence type="ECO:0000256" key="5">
    <source>
        <dbReference type="ARBA" id="ARBA00023004"/>
    </source>
</evidence>
<keyword evidence="2" id="KW-0001">2Fe-2S</keyword>
<dbReference type="PANTHER" id="PTHR43756">
    <property type="entry name" value="CHOLINE MONOOXYGENASE, CHLOROPLASTIC"/>
    <property type="match status" value="1"/>
</dbReference>
<dbReference type="SUPFAM" id="SSF50022">
    <property type="entry name" value="ISP domain"/>
    <property type="match status" value="1"/>
</dbReference>
<dbReference type="PRINTS" id="PR00090">
    <property type="entry name" value="RNGDIOXGNASE"/>
</dbReference>
<accession>L9XME0</accession>
<dbReference type="InterPro" id="IPR036922">
    <property type="entry name" value="Rieske_2Fe-2S_sf"/>
</dbReference>
<dbReference type="InterPro" id="IPR001663">
    <property type="entry name" value="Rng_hydr_dOase-A"/>
</dbReference>
<evidence type="ECO:0000313" key="8">
    <source>
        <dbReference type="EMBL" id="ELY62905.1"/>
    </source>
</evidence>
<dbReference type="EMBL" id="AOID01000064">
    <property type="protein sequence ID" value="ELY62905.1"/>
    <property type="molecule type" value="Genomic_DNA"/>
</dbReference>
<dbReference type="Proteomes" id="UP000011632">
    <property type="component" value="Unassembled WGS sequence"/>
</dbReference>
<sequence>MTQWDESQTQAVSSDITEKSNALPAKYFTEPEYLEVENEKVFGEYWVYAGHANCIKESGQYFTRTIGGRQLIVVRGHDGDIKAFDNVCAHRGSKMVDDTPMTDPGDAKRIKCPYHLWTYDLEGELKSTPKSFDEAGLNPDLEDEEVQEFDAEANALNDVHVDTIGPLIFVNLSEDPMPLAEQAGVMKDRLEALPLGEYEHATRIVSEVECNWKVFASNYSECDHCQANHQDWIKGISLNESELEVNDYHWVLHYTHAEDVEDEMRIHDEHEAQFHYLWPNFTVNMYGTADGYGTYIIDPIDTDRFQLIADYYFRDSELSDEEREFVRTSRQLQEEDFELVERQWEGLKTGALAQAQLGPNEHTVHKFHQLARQWEGLKTGALAQAQLGPNEHTVHKFHQLAQEAYDS</sequence>
<evidence type="ECO:0000256" key="2">
    <source>
        <dbReference type="ARBA" id="ARBA00022714"/>
    </source>
</evidence>
<dbReference type="SUPFAM" id="SSF55961">
    <property type="entry name" value="Bet v1-like"/>
    <property type="match status" value="1"/>
</dbReference>
<dbReference type="PROSITE" id="PS51296">
    <property type="entry name" value="RIESKE"/>
    <property type="match status" value="1"/>
</dbReference>
<comment type="cofactor">
    <cofactor evidence="1">
        <name>Fe cation</name>
        <dbReference type="ChEBI" id="CHEBI:24875"/>
    </cofactor>
</comment>
<keyword evidence="3" id="KW-0479">Metal-binding</keyword>
<evidence type="ECO:0000256" key="6">
    <source>
        <dbReference type="ARBA" id="ARBA00023014"/>
    </source>
</evidence>
<dbReference type="PANTHER" id="PTHR43756:SF5">
    <property type="entry name" value="CHOLINE MONOOXYGENASE, CHLOROPLASTIC"/>
    <property type="match status" value="1"/>
</dbReference>
<keyword evidence="5" id="KW-0408">Iron</keyword>
<dbReference type="CDD" id="cd03469">
    <property type="entry name" value="Rieske_RO_Alpha_N"/>
    <property type="match status" value="1"/>
</dbReference>
<comment type="caution">
    <text evidence="8">The sequence shown here is derived from an EMBL/GenBank/DDBJ whole genome shotgun (WGS) entry which is preliminary data.</text>
</comment>
<dbReference type="InterPro" id="IPR017941">
    <property type="entry name" value="Rieske_2Fe-2S"/>
</dbReference>
<dbReference type="Gene3D" id="2.102.10.10">
    <property type="entry name" value="Rieske [2Fe-2S] iron-sulphur domain"/>
    <property type="match status" value="1"/>
</dbReference>
<dbReference type="STRING" id="1227496.C489_20366"/>
<protein>
    <submittedName>
        <fullName evidence="8">Rieske (2Fe-2S) iron-sulfur domain-containing protein</fullName>
    </submittedName>
</protein>
<evidence type="ECO:0000313" key="9">
    <source>
        <dbReference type="Proteomes" id="UP000011632"/>
    </source>
</evidence>
<dbReference type="PATRIC" id="fig|1227496.3.peg.4086"/>
<keyword evidence="9" id="KW-1185">Reference proteome</keyword>
<dbReference type="InterPro" id="IPR015879">
    <property type="entry name" value="Ring_hydroxy_dOase_asu_C_dom"/>
</dbReference>
<keyword evidence="6" id="KW-0411">Iron-sulfur</keyword>
<dbReference type="GO" id="GO:0051537">
    <property type="term" value="F:2 iron, 2 sulfur cluster binding"/>
    <property type="evidence" value="ECO:0007669"/>
    <property type="project" value="UniProtKB-KW"/>
</dbReference>
<keyword evidence="4" id="KW-0560">Oxidoreductase</keyword>